<sequence length="599" mass="64290">MASSSMASISAMLGAPLTTKLTRSNFLFWKMLVFPAIRGAMVMGLLDGTDRSPAKMLSSKDSDGNTVSIANPAYAAWIARDQVVASYLLNSLSPELLPHVFGLETTAAIWSAITRMFSTASPSKVNALRGALNNTKKNSLTMAQYFSKMKGFGAELIALGKFIDESELVNYILNGLDGSYNDDMASANGQPGLTTDDLYDQLLTHDQRHNMLHDTGDTFTSSVNIARRGRGDSRPRGRADDDDRAPCGRGDGNRRDDDRGPHRTDDRGPRRDDVRGYRRDDDRGPRGRGDDGSRRRRGDGNSRRDGRRRENRAPTPFVEVECQICKIYGHPANECWWRYQDKDRDDSDDDSDRKEKFAHVASYGVDTNWYPDTGATDHITAELNKLTTHDKCKGREQVHTANGHGTLDIPPPDDSTLPTDQSDTNFVENGEEMDSGESSEVAPPSPLRANARPGSTSDRPPPAPGRRVAADPEGGRISPSATPRAPSSPATPRASPAPPGSPAVASDSSSHSAPHEPDSPADSVSAAPSPDQPEPATPSSAAVVSDTDASSDSAVSSPPSGSSAVSIPVAPPQLGVRTRLQQGSETQKSEETSLIASAQ</sequence>
<dbReference type="Pfam" id="PF14223">
    <property type="entry name" value="Retrotran_gag_2"/>
    <property type="match status" value="1"/>
</dbReference>
<name>A0AAD8VQI9_LOLMU</name>
<reference evidence="2" key="1">
    <citation type="submission" date="2023-07" db="EMBL/GenBank/DDBJ databases">
        <title>A chromosome-level genome assembly of Lolium multiflorum.</title>
        <authorList>
            <person name="Chen Y."/>
            <person name="Copetti D."/>
            <person name="Kolliker R."/>
            <person name="Studer B."/>
        </authorList>
    </citation>
    <scope>NUCLEOTIDE SEQUENCE</scope>
    <source>
        <strain evidence="2">02402/16</strain>
        <tissue evidence="2">Leaf</tissue>
    </source>
</reference>
<keyword evidence="3" id="KW-1185">Reference proteome</keyword>
<feature type="compositionally biased region" description="Low complexity" evidence="1">
    <location>
        <begin position="538"/>
        <end position="568"/>
    </location>
</feature>
<accession>A0AAD8VQI9</accession>
<feature type="compositionally biased region" description="Polar residues" evidence="1">
    <location>
        <begin position="579"/>
        <end position="599"/>
    </location>
</feature>
<organism evidence="2 3">
    <name type="scientific">Lolium multiflorum</name>
    <name type="common">Italian ryegrass</name>
    <name type="synonym">Lolium perenne subsp. multiflorum</name>
    <dbReference type="NCBI Taxonomy" id="4521"/>
    <lineage>
        <taxon>Eukaryota</taxon>
        <taxon>Viridiplantae</taxon>
        <taxon>Streptophyta</taxon>
        <taxon>Embryophyta</taxon>
        <taxon>Tracheophyta</taxon>
        <taxon>Spermatophyta</taxon>
        <taxon>Magnoliopsida</taxon>
        <taxon>Liliopsida</taxon>
        <taxon>Poales</taxon>
        <taxon>Poaceae</taxon>
        <taxon>BOP clade</taxon>
        <taxon>Pooideae</taxon>
        <taxon>Poodae</taxon>
        <taxon>Poeae</taxon>
        <taxon>Poeae Chloroplast Group 2 (Poeae type)</taxon>
        <taxon>Loliodinae</taxon>
        <taxon>Loliinae</taxon>
        <taxon>Lolium</taxon>
    </lineage>
</organism>
<dbReference type="Proteomes" id="UP001231189">
    <property type="component" value="Unassembled WGS sequence"/>
</dbReference>
<comment type="caution">
    <text evidence="2">The sequence shown here is derived from an EMBL/GenBank/DDBJ whole genome shotgun (WGS) entry which is preliminary data.</text>
</comment>
<dbReference type="PANTHER" id="PTHR47481">
    <property type="match status" value="1"/>
</dbReference>
<evidence type="ECO:0000313" key="2">
    <source>
        <dbReference type="EMBL" id="KAK1613370.1"/>
    </source>
</evidence>
<dbReference type="AlphaFoldDB" id="A0AAD8VQI9"/>
<protein>
    <recommendedName>
        <fullName evidence="4">Retrotransposon Copia-like N-terminal domain-containing protein</fullName>
    </recommendedName>
</protein>
<dbReference type="EMBL" id="JAUUTY010000007">
    <property type="protein sequence ID" value="KAK1613370.1"/>
    <property type="molecule type" value="Genomic_DNA"/>
</dbReference>
<feature type="compositionally biased region" description="Low complexity" evidence="1">
    <location>
        <begin position="502"/>
        <end position="512"/>
    </location>
</feature>
<feature type="compositionally biased region" description="Polar residues" evidence="1">
    <location>
        <begin position="416"/>
        <end position="427"/>
    </location>
</feature>
<feature type="compositionally biased region" description="Basic and acidic residues" evidence="1">
    <location>
        <begin position="229"/>
        <end position="312"/>
    </location>
</feature>
<feature type="compositionally biased region" description="Basic and acidic residues" evidence="1">
    <location>
        <begin position="389"/>
        <end position="398"/>
    </location>
</feature>
<feature type="compositionally biased region" description="Low complexity" evidence="1">
    <location>
        <begin position="520"/>
        <end position="529"/>
    </location>
</feature>
<proteinExistence type="predicted"/>
<evidence type="ECO:0000313" key="3">
    <source>
        <dbReference type="Proteomes" id="UP001231189"/>
    </source>
</evidence>
<feature type="compositionally biased region" description="Low complexity" evidence="1">
    <location>
        <begin position="478"/>
        <end position="494"/>
    </location>
</feature>
<gene>
    <name evidence="2" type="ORF">QYE76_037043</name>
</gene>
<feature type="region of interest" description="Disordered" evidence="1">
    <location>
        <begin position="389"/>
        <end position="599"/>
    </location>
</feature>
<evidence type="ECO:0000256" key="1">
    <source>
        <dbReference type="SAM" id="MobiDB-lite"/>
    </source>
</evidence>
<feature type="region of interest" description="Disordered" evidence="1">
    <location>
        <begin position="211"/>
        <end position="312"/>
    </location>
</feature>
<dbReference type="PANTHER" id="PTHR47481:SF31">
    <property type="entry name" value="OS01G0873500 PROTEIN"/>
    <property type="match status" value="1"/>
</dbReference>
<evidence type="ECO:0008006" key="4">
    <source>
        <dbReference type="Google" id="ProtNLM"/>
    </source>
</evidence>